<name>A0ABT7IP21_9BURK</name>
<sequence>MDIRKKDSTFSLSLTEIAFTLLLLLVMLLGVLLLNKSEQLDRCVGSAFSCVCPTKPGDEAIDPLSHCEKCVSVVLGTSPEESHQIIDLGKNILAAWQSTHKEGIAGPEFERFRTDVIDYVKIRAKTLQKESTPAPQDDSKVPQTLSECKKTLEGVNSKLKYCKRAGLDVPPCWLTQEGRPQYLFEVTLLPENKVVINRAWPEERQQQVDRIPSIEALKPLFGEPIPMGRFLPIEERILQYSKTADEGQACRYFVRLRNRIPDSDSAVKARHQIEHGFYKYEIR</sequence>
<accession>A0ABT7IP21</accession>
<protein>
    <submittedName>
        <fullName evidence="2">Uncharacterized protein</fullName>
    </submittedName>
</protein>
<comment type="caution">
    <text evidence="2">The sequence shown here is derived from an EMBL/GenBank/DDBJ whole genome shotgun (WGS) entry which is preliminary data.</text>
</comment>
<proteinExistence type="predicted"/>
<dbReference type="EMBL" id="JAKZJU020000001">
    <property type="protein sequence ID" value="MDL2060124.1"/>
    <property type="molecule type" value="Genomic_DNA"/>
</dbReference>
<keyword evidence="1" id="KW-0812">Transmembrane</keyword>
<reference evidence="2" key="1">
    <citation type="submission" date="2023-03" db="EMBL/GenBank/DDBJ databases">
        <title>Mesosutterella sp. nov. isolated from porcine feces.</title>
        <authorList>
            <person name="Yu S."/>
        </authorList>
    </citation>
    <scope>NUCLEOTIDE SEQUENCE</scope>
    <source>
        <strain evidence="2">AGMB02718</strain>
    </source>
</reference>
<organism evidence="2 3">
    <name type="scientific">Mesosutterella faecium</name>
    <dbReference type="NCBI Taxonomy" id="2925194"/>
    <lineage>
        <taxon>Bacteria</taxon>
        <taxon>Pseudomonadati</taxon>
        <taxon>Pseudomonadota</taxon>
        <taxon>Betaproteobacteria</taxon>
        <taxon>Burkholderiales</taxon>
        <taxon>Sutterellaceae</taxon>
        <taxon>Mesosutterella</taxon>
    </lineage>
</organism>
<keyword evidence="1" id="KW-1133">Transmembrane helix</keyword>
<evidence type="ECO:0000313" key="3">
    <source>
        <dbReference type="Proteomes" id="UP001165481"/>
    </source>
</evidence>
<dbReference type="Proteomes" id="UP001165481">
    <property type="component" value="Unassembled WGS sequence"/>
</dbReference>
<dbReference type="RefSeq" id="WP_243377656.1">
    <property type="nucleotide sequence ID" value="NZ_JAKZJU020000001.1"/>
</dbReference>
<feature type="transmembrane region" description="Helical" evidence="1">
    <location>
        <begin position="12"/>
        <end position="34"/>
    </location>
</feature>
<evidence type="ECO:0000313" key="2">
    <source>
        <dbReference type="EMBL" id="MDL2060124.1"/>
    </source>
</evidence>
<gene>
    <name evidence="2" type="ORF">MUN46_009275</name>
</gene>
<keyword evidence="1" id="KW-0472">Membrane</keyword>
<evidence type="ECO:0000256" key="1">
    <source>
        <dbReference type="SAM" id="Phobius"/>
    </source>
</evidence>
<keyword evidence="3" id="KW-1185">Reference proteome</keyword>